<name>A0ABP8NTI1_9NOCA</name>
<sequence>MLLTDGAGAPRGRFGWRRRIESLDPVRDHQEIHRITAGFEFPWDYTRSLEFALFRTYCVPSISALLARTGEFERRPQKRYDDTALLMAELVEHGYDSPRGKESLRVVNRMHGKYEISNADMLYVLTTFIYEPLDWIERYGWRPLHPHERIAAFHFYREVGLRMGIRDIPTDFQELYRFKADYERKHFRHTDEVHAIGVYTRDLFCSWFPGPARPAVRVGVHAMLDPMMLSAFGFRPAPGWVRSVAEAGLGVRARALRLFPPRRRSKSTRDPRNRTYPGYPVGYRPGDLGADRDRGSTRG</sequence>
<feature type="domain" description="ER-bound oxygenase mpaB/mpaB'/Rubber oxygenase catalytic" evidence="2">
    <location>
        <begin position="61"/>
        <end position="248"/>
    </location>
</feature>
<dbReference type="RefSeq" id="WP_345341363.1">
    <property type="nucleotide sequence ID" value="NZ_BAABFB010000009.1"/>
</dbReference>
<feature type="region of interest" description="Disordered" evidence="1">
    <location>
        <begin position="260"/>
        <end position="299"/>
    </location>
</feature>
<keyword evidence="4" id="KW-1185">Reference proteome</keyword>
<dbReference type="InterPro" id="IPR018713">
    <property type="entry name" value="MPAB/Lcp_cat_dom"/>
</dbReference>
<dbReference type="Proteomes" id="UP001501183">
    <property type="component" value="Unassembled WGS sequence"/>
</dbReference>
<protein>
    <submittedName>
        <fullName evidence="3">Oxygenase MpaB family protein</fullName>
    </submittedName>
</protein>
<dbReference type="Pfam" id="PF09995">
    <property type="entry name" value="MPAB_Lcp_cat"/>
    <property type="match status" value="1"/>
</dbReference>
<feature type="compositionally biased region" description="Basic and acidic residues" evidence="1">
    <location>
        <begin position="289"/>
        <end position="299"/>
    </location>
</feature>
<gene>
    <name evidence="3" type="ORF">GCM10023094_02450</name>
</gene>
<evidence type="ECO:0000313" key="4">
    <source>
        <dbReference type="Proteomes" id="UP001501183"/>
    </source>
</evidence>
<reference evidence="4" key="1">
    <citation type="journal article" date="2019" name="Int. J. Syst. Evol. Microbiol.">
        <title>The Global Catalogue of Microorganisms (GCM) 10K type strain sequencing project: providing services to taxonomists for standard genome sequencing and annotation.</title>
        <authorList>
            <consortium name="The Broad Institute Genomics Platform"/>
            <consortium name="The Broad Institute Genome Sequencing Center for Infectious Disease"/>
            <person name="Wu L."/>
            <person name="Ma J."/>
        </authorList>
    </citation>
    <scope>NUCLEOTIDE SEQUENCE [LARGE SCALE GENOMIC DNA]</scope>
    <source>
        <strain evidence="4">JCM 32206</strain>
    </source>
</reference>
<dbReference type="InterPro" id="IPR046366">
    <property type="entry name" value="MPAB"/>
</dbReference>
<organism evidence="3 4">
    <name type="scientific">Rhodococcus olei</name>
    <dbReference type="NCBI Taxonomy" id="2161675"/>
    <lineage>
        <taxon>Bacteria</taxon>
        <taxon>Bacillati</taxon>
        <taxon>Actinomycetota</taxon>
        <taxon>Actinomycetes</taxon>
        <taxon>Mycobacteriales</taxon>
        <taxon>Nocardiaceae</taxon>
        <taxon>Rhodococcus</taxon>
    </lineage>
</organism>
<comment type="caution">
    <text evidence="3">The sequence shown here is derived from an EMBL/GenBank/DDBJ whole genome shotgun (WGS) entry which is preliminary data.</text>
</comment>
<evidence type="ECO:0000313" key="3">
    <source>
        <dbReference type="EMBL" id="GAA4471559.1"/>
    </source>
</evidence>
<proteinExistence type="predicted"/>
<dbReference type="PANTHER" id="PTHR36124:SF1">
    <property type="entry name" value="ER-BOUND OXYGENASE MPAB_MPAB'_RUBBER OXYGENASE CATALYTIC DOMAIN-CONTAINING PROTEIN"/>
    <property type="match status" value="1"/>
</dbReference>
<dbReference type="EMBL" id="BAABFB010000009">
    <property type="protein sequence ID" value="GAA4471559.1"/>
    <property type="molecule type" value="Genomic_DNA"/>
</dbReference>
<dbReference type="PANTHER" id="PTHR36124">
    <property type="match status" value="1"/>
</dbReference>
<accession>A0ABP8NTI1</accession>
<evidence type="ECO:0000259" key="2">
    <source>
        <dbReference type="Pfam" id="PF09995"/>
    </source>
</evidence>
<evidence type="ECO:0000256" key="1">
    <source>
        <dbReference type="SAM" id="MobiDB-lite"/>
    </source>
</evidence>